<dbReference type="KEGG" id="cag:Cagg_0888"/>
<name>B8G5U6_CHLAD</name>
<sequence>MPDERIIHIQGNVSSSPIITGDANTVIQYLTISHCPIRRLPVDYASRIQDFLTYIPSCSATDRWRDDVFRYS</sequence>
<protein>
    <submittedName>
        <fullName evidence="1">Uncharacterized protein</fullName>
    </submittedName>
</protein>
<evidence type="ECO:0000313" key="2">
    <source>
        <dbReference type="Proteomes" id="UP000002508"/>
    </source>
</evidence>
<keyword evidence="2" id="KW-1185">Reference proteome</keyword>
<dbReference type="EMBL" id="CP001337">
    <property type="protein sequence ID" value="ACL23807.1"/>
    <property type="molecule type" value="Genomic_DNA"/>
</dbReference>
<dbReference type="HOGENOM" id="CLU_2715038_0_0_0"/>
<evidence type="ECO:0000313" key="1">
    <source>
        <dbReference type="EMBL" id="ACL23807.1"/>
    </source>
</evidence>
<dbReference type="Proteomes" id="UP000002508">
    <property type="component" value="Chromosome"/>
</dbReference>
<organism evidence="1 2">
    <name type="scientific">Chloroflexus aggregans (strain MD-66 / DSM 9485)</name>
    <dbReference type="NCBI Taxonomy" id="326427"/>
    <lineage>
        <taxon>Bacteria</taxon>
        <taxon>Bacillati</taxon>
        <taxon>Chloroflexota</taxon>
        <taxon>Chloroflexia</taxon>
        <taxon>Chloroflexales</taxon>
        <taxon>Chloroflexineae</taxon>
        <taxon>Chloroflexaceae</taxon>
        <taxon>Chloroflexus</taxon>
    </lineage>
</organism>
<proteinExistence type="predicted"/>
<accession>B8G5U6</accession>
<dbReference type="AlphaFoldDB" id="B8G5U6"/>
<reference evidence="1" key="1">
    <citation type="submission" date="2008-12" db="EMBL/GenBank/DDBJ databases">
        <title>Complete sequence of Chloroflexus aggregans DSM 9485.</title>
        <authorList>
            <consortium name="US DOE Joint Genome Institute"/>
            <person name="Lucas S."/>
            <person name="Copeland A."/>
            <person name="Lapidus A."/>
            <person name="Glavina del Rio T."/>
            <person name="Dalin E."/>
            <person name="Tice H."/>
            <person name="Pitluck S."/>
            <person name="Foster B."/>
            <person name="Larimer F."/>
            <person name="Land M."/>
            <person name="Hauser L."/>
            <person name="Kyrpides N."/>
            <person name="Mikhailova N."/>
            <person name="Bryant D."/>
            <person name="Richardson P."/>
        </authorList>
    </citation>
    <scope>NUCLEOTIDE SEQUENCE</scope>
    <source>
        <strain evidence="1">DSM 9485</strain>
    </source>
</reference>
<gene>
    <name evidence="1" type="ordered locus">Cagg_0888</name>
</gene>